<gene>
    <name evidence="1" type="ORF">TREES_T100007243</name>
</gene>
<reference evidence="2" key="1">
    <citation type="submission" date="2012-07" db="EMBL/GenBank/DDBJ databases">
        <title>Genome of the Chinese tree shrew, a rising model animal genetically related to primates.</title>
        <authorList>
            <person name="Zhang G."/>
            <person name="Fan Y."/>
            <person name="Yao Y."/>
            <person name="Huang Z."/>
        </authorList>
    </citation>
    <scope>NUCLEOTIDE SEQUENCE [LARGE SCALE GENOMIC DNA]</scope>
</reference>
<proteinExistence type="predicted"/>
<dbReference type="EMBL" id="KB320561">
    <property type="protein sequence ID" value="ELW68736.1"/>
    <property type="molecule type" value="Genomic_DNA"/>
</dbReference>
<evidence type="ECO:0000313" key="1">
    <source>
        <dbReference type="EMBL" id="ELW68736.1"/>
    </source>
</evidence>
<dbReference type="AlphaFoldDB" id="L9L109"/>
<accession>L9L109</accession>
<organism evidence="1 2">
    <name type="scientific">Tupaia chinensis</name>
    <name type="common">Chinese tree shrew</name>
    <name type="synonym">Tupaia belangeri chinensis</name>
    <dbReference type="NCBI Taxonomy" id="246437"/>
    <lineage>
        <taxon>Eukaryota</taxon>
        <taxon>Metazoa</taxon>
        <taxon>Chordata</taxon>
        <taxon>Craniata</taxon>
        <taxon>Vertebrata</taxon>
        <taxon>Euteleostomi</taxon>
        <taxon>Mammalia</taxon>
        <taxon>Eutheria</taxon>
        <taxon>Euarchontoglires</taxon>
        <taxon>Scandentia</taxon>
        <taxon>Tupaiidae</taxon>
        <taxon>Tupaia</taxon>
    </lineage>
</organism>
<dbReference type="InParanoid" id="L9L109"/>
<reference evidence="2" key="2">
    <citation type="journal article" date="2013" name="Nat. Commun.">
        <title>Genome of the Chinese tree shrew.</title>
        <authorList>
            <person name="Fan Y."/>
            <person name="Huang Z.Y."/>
            <person name="Cao C.C."/>
            <person name="Chen C.S."/>
            <person name="Chen Y.X."/>
            <person name="Fan D.D."/>
            <person name="He J."/>
            <person name="Hou H.L."/>
            <person name="Hu L."/>
            <person name="Hu X.T."/>
            <person name="Jiang X.T."/>
            <person name="Lai R."/>
            <person name="Lang Y.S."/>
            <person name="Liang B."/>
            <person name="Liao S.G."/>
            <person name="Mu D."/>
            <person name="Ma Y.Y."/>
            <person name="Niu Y.Y."/>
            <person name="Sun X.Q."/>
            <person name="Xia J.Q."/>
            <person name="Xiao J."/>
            <person name="Xiong Z.Q."/>
            <person name="Xu L."/>
            <person name="Yang L."/>
            <person name="Zhang Y."/>
            <person name="Zhao W."/>
            <person name="Zhao X.D."/>
            <person name="Zheng Y.T."/>
            <person name="Zhou J.M."/>
            <person name="Zhu Y.B."/>
            <person name="Zhang G.J."/>
            <person name="Wang J."/>
            <person name="Yao Y.G."/>
        </authorList>
    </citation>
    <scope>NUCLEOTIDE SEQUENCE [LARGE SCALE GENOMIC DNA]</scope>
</reference>
<name>L9L109_TUPCH</name>
<evidence type="ECO:0000313" key="2">
    <source>
        <dbReference type="Proteomes" id="UP000011518"/>
    </source>
</evidence>
<keyword evidence="2" id="KW-1185">Reference proteome</keyword>
<dbReference type="Proteomes" id="UP000011518">
    <property type="component" value="Unassembled WGS sequence"/>
</dbReference>
<protein>
    <submittedName>
        <fullName evidence="1">Uncharacterized protein</fullName>
    </submittedName>
</protein>
<sequence>MSIFARIQSTVFAEVANTNTLTPTTLHVTTFDSDNNAQVRVILLLQMGKTSNVLRASLPVKGDDMNGMHISLTAKPVLCALCCLPPRAGGPLVAQTKKQPALSEELDMDVLVIEYKCA</sequence>